<evidence type="ECO:0000256" key="2">
    <source>
        <dbReference type="ARBA" id="ARBA00022692"/>
    </source>
</evidence>
<keyword evidence="10" id="KW-1185">Reference proteome</keyword>
<dbReference type="Proteomes" id="UP000516437">
    <property type="component" value="Chromosome 2"/>
</dbReference>
<comment type="subcellular location">
    <subcellularLocation>
        <location evidence="1">Endoplasmic reticulum membrane</location>
        <topology evidence="1">Multi-pass membrane protein</topology>
    </subcellularLocation>
</comment>
<dbReference type="OrthoDB" id="3990054at2759"/>
<feature type="transmembrane region" description="Helical" evidence="8">
    <location>
        <begin position="174"/>
        <end position="195"/>
    </location>
</feature>
<dbReference type="CDD" id="cd23995">
    <property type="entry name" value="Seipin_BSCL2_like"/>
    <property type="match status" value="1"/>
</dbReference>
<dbReference type="AlphaFoldDB" id="A0A6A1WB49"/>
<keyword evidence="2 8" id="KW-0812">Transmembrane</keyword>
<evidence type="ECO:0000256" key="6">
    <source>
        <dbReference type="ARBA" id="ARBA00023136"/>
    </source>
</evidence>
<keyword evidence="3" id="KW-0256">Endoplasmic reticulum</keyword>
<organism evidence="9 10">
    <name type="scientific">Morella rubra</name>
    <name type="common">Chinese bayberry</name>
    <dbReference type="NCBI Taxonomy" id="262757"/>
    <lineage>
        <taxon>Eukaryota</taxon>
        <taxon>Viridiplantae</taxon>
        <taxon>Streptophyta</taxon>
        <taxon>Embryophyta</taxon>
        <taxon>Tracheophyta</taxon>
        <taxon>Spermatophyta</taxon>
        <taxon>Magnoliopsida</taxon>
        <taxon>eudicotyledons</taxon>
        <taxon>Gunneridae</taxon>
        <taxon>Pentapetalae</taxon>
        <taxon>rosids</taxon>
        <taxon>fabids</taxon>
        <taxon>Fagales</taxon>
        <taxon>Myricaceae</taxon>
        <taxon>Morella</taxon>
    </lineage>
</organism>
<keyword evidence="6 8" id="KW-0472">Membrane</keyword>
<proteinExistence type="predicted"/>
<evidence type="ECO:0000256" key="8">
    <source>
        <dbReference type="SAM" id="Phobius"/>
    </source>
</evidence>
<evidence type="ECO:0000256" key="1">
    <source>
        <dbReference type="ARBA" id="ARBA00004477"/>
    </source>
</evidence>
<evidence type="ECO:0008006" key="11">
    <source>
        <dbReference type="Google" id="ProtNLM"/>
    </source>
</evidence>
<comment type="caution">
    <text evidence="9">The sequence shown here is derived from an EMBL/GenBank/DDBJ whole genome shotgun (WGS) entry which is preliminary data.</text>
</comment>
<name>A0A6A1WB49_9ROSI</name>
<dbReference type="PANTHER" id="PTHR21212">
    <property type="entry name" value="BERNARDINELLI-SEIP CONGENITAL LIPODYSTROPHY 2 HOMOLOG BSCL2 PROTEIN"/>
    <property type="match status" value="1"/>
</dbReference>
<feature type="transmembrane region" description="Helical" evidence="8">
    <location>
        <begin position="465"/>
        <end position="489"/>
    </location>
</feature>
<evidence type="ECO:0000256" key="4">
    <source>
        <dbReference type="ARBA" id="ARBA00022989"/>
    </source>
</evidence>
<keyword evidence="4 8" id="KW-1133">Transmembrane helix</keyword>
<feature type="compositionally biased region" description="Basic and acidic residues" evidence="7">
    <location>
        <begin position="66"/>
        <end position="75"/>
    </location>
</feature>
<feature type="compositionally biased region" description="Polar residues" evidence="7">
    <location>
        <begin position="77"/>
        <end position="86"/>
    </location>
</feature>
<reference evidence="9 10" key="1">
    <citation type="journal article" date="2019" name="Plant Biotechnol. J.">
        <title>The red bayberry genome and genetic basis of sex determination.</title>
        <authorList>
            <person name="Jia H.M."/>
            <person name="Jia H.J."/>
            <person name="Cai Q.L."/>
            <person name="Wang Y."/>
            <person name="Zhao H.B."/>
            <person name="Yang W.F."/>
            <person name="Wang G.Y."/>
            <person name="Li Y.H."/>
            <person name="Zhan D.L."/>
            <person name="Shen Y.T."/>
            <person name="Niu Q.F."/>
            <person name="Chang L."/>
            <person name="Qiu J."/>
            <person name="Zhao L."/>
            <person name="Xie H.B."/>
            <person name="Fu W.Y."/>
            <person name="Jin J."/>
            <person name="Li X.W."/>
            <person name="Jiao Y."/>
            <person name="Zhou C.C."/>
            <person name="Tu T."/>
            <person name="Chai C.Y."/>
            <person name="Gao J.L."/>
            <person name="Fan L.J."/>
            <person name="van de Weg E."/>
            <person name="Wang J.Y."/>
            <person name="Gao Z.S."/>
        </authorList>
    </citation>
    <scope>NUCLEOTIDE SEQUENCE [LARGE SCALE GENOMIC DNA]</scope>
    <source>
        <tissue evidence="9">Leaves</tissue>
    </source>
</reference>
<accession>A0A6A1WB49</accession>
<dbReference type="GO" id="GO:0140042">
    <property type="term" value="P:lipid droplet formation"/>
    <property type="evidence" value="ECO:0007669"/>
    <property type="project" value="UniProtKB-ARBA"/>
</dbReference>
<evidence type="ECO:0000313" key="9">
    <source>
        <dbReference type="EMBL" id="KAB1221556.1"/>
    </source>
</evidence>
<feature type="region of interest" description="Disordered" evidence="7">
    <location>
        <begin position="21"/>
        <end position="96"/>
    </location>
</feature>
<feature type="transmembrane region" description="Helical" evidence="8">
    <location>
        <begin position="251"/>
        <end position="278"/>
    </location>
</feature>
<dbReference type="GO" id="GO:0006629">
    <property type="term" value="P:lipid metabolic process"/>
    <property type="evidence" value="ECO:0007669"/>
    <property type="project" value="UniProtKB-KW"/>
</dbReference>
<sequence>MESPNPNPNSEDDDVFLDALDELDEPPFSLTAESESSISCATLSSSSGAASSTTTLRRRSLSRHTISGDDSKDSNLDTDFTISPDSFSAEDTKPGYQICGNRKEKGEPELQRTLGPVSSAAQDQELKSTITTETVNRVVVDDDSVESAAEQGASSFNWLIFIAGLVIKAISFQINLFVTFATFPFFFLYHFYIFITNPFQTLRRSTGFVVQKLSQSGDTLRQSLSQLLIDRLGEHKWVWKVALRCGWGLLWSLYICVILCGLLVSSLVVSGIVMRYLVEEPIQMKETLVFDYTKHSPVAYVPVPSCAGVGCGEDCGEEIGGLRVIPPKHRLQATVALKLPESEYNKNLGIFQVRVDLLSASGKTLASSRRPSMLQFMSEPIRLVMTFLKIAPLLTGCVAEAQTLNLKFRGFTEGDVPTSCIRVTIEQRAEYRPGAGIPEVYDAALILETELSLFKKVIWYWKKTIFIWMSMMSFMMQLVFTLVCCRPIVIPKARPRDGSARTIGNQDGPPAQG</sequence>
<evidence type="ECO:0000256" key="3">
    <source>
        <dbReference type="ARBA" id="ARBA00022824"/>
    </source>
</evidence>
<dbReference type="PANTHER" id="PTHR21212:SF0">
    <property type="entry name" value="SEIPIN"/>
    <property type="match status" value="1"/>
</dbReference>
<dbReference type="Pfam" id="PF06775">
    <property type="entry name" value="Seipin"/>
    <property type="match status" value="1"/>
</dbReference>
<evidence type="ECO:0000313" key="10">
    <source>
        <dbReference type="Proteomes" id="UP000516437"/>
    </source>
</evidence>
<keyword evidence="5" id="KW-0443">Lipid metabolism</keyword>
<feature type="compositionally biased region" description="Low complexity" evidence="7">
    <location>
        <begin position="34"/>
        <end position="55"/>
    </location>
</feature>
<dbReference type="GO" id="GO:0005789">
    <property type="term" value="C:endoplasmic reticulum membrane"/>
    <property type="evidence" value="ECO:0007669"/>
    <property type="project" value="UniProtKB-SubCell"/>
</dbReference>
<protein>
    <recommendedName>
        <fullName evidence="11">Seipin</fullName>
    </recommendedName>
</protein>
<gene>
    <name evidence="9" type="ORF">CJ030_MR2G000219</name>
</gene>
<dbReference type="InterPro" id="IPR009617">
    <property type="entry name" value="Seipin"/>
</dbReference>
<evidence type="ECO:0000256" key="7">
    <source>
        <dbReference type="SAM" id="MobiDB-lite"/>
    </source>
</evidence>
<dbReference type="EMBL" id="RXIC02000020">
    <property type="protein sequence ID" value="KAB1221556.1"/>
    <property type="molecule type" value="Genomic_DNA"/>
</dbReference>
<evidence type="ECO:0000256" key="5">
    <source>
        <dbReference type="ARBA" id="ARBA00023098"/>
    </source>
</evidence>